<dbReference type="Pfam" id="PF02182">
    <property type="entry name" value="SAD_SRA"/>
    <property type="match status" value="1"/>
</dbReference>
<dbReference type="Gene3D" id="2.30.280.10">
    <property type="entry name" value="SRA-YDG"/>
    <property type="match status" value="1"/>
</dbReference>
<dbReference type="InterPro" id="IPR019956">
    <property type="entry name" value="Ubiquitin_dom"/>
</dbReference>
<dbReference type="PANTHER" id="PTHR14140:SF3">
    <property type="entry name" value="E3 UBIQUITIN-PROTEIN LIGASE UHRF2"/>
    <property type="match status" value="1"/>
</dbReference>
<dbReference type="InterPro" id="IPR000626">
    <property type="entry name" value="Ubiquitin-like_dom"/>
</dbReference>
<evidence type="ECO:0000256" key="7">
    <source>
        <dbReference type="ARBA" id="ARBA00022833"/>
    </source>
</evidence>
<keyword evidence="3 13" id="KW-0808">Transferase</keyword>
<dbReference type="PROSITE" id="PS50053">
    <property type="entry name" value="UBIQUITIN_2"/>
    <property type="match status" value="1"/>
</dbReference>
<dbReference type="InterPro" id="IPR047468">
    <property type="entry name" value="Ubl_UHRF2"/>
</dbReference>
<dbReference type="SMART" id="SM00249">
    <property type="entry name" value="PHD"/>
    <property type="match status" value="1"/>
</dbReference>
<feature type="domain" description="Ubiquitin-like" evidence="16">
    <location>
        <begin position="1"/>
        <end position="78"/>
    </location>
</feature>
<evidence type="ECO:0000256" key="11">
    <source>
        <dbReference type="PROSITE-ProRule" id="PRU00175"/>
    </source>
</evidence>
<dbReference type="GO" id="GO:0042393">
    <property type="term" value="F:histone binding"/>
    <property type="evidence" value="ECO:0007669"/>
    <property type="project" value="UniProtKB-UniRule"/>
</dbReference>
<dbReference type="GO" id="GO:0061630">
    <property type="term" value="F:ubiquitin protein ligase activity"/>
    <property type="evidence" value="ECO:0007669"/>
    <property type="project" value="UniProtKB-UniRule"/>
</dbReference>
<protein>
    <recommendedName>
        <fullName evidence="13">E3 ubiquitin-protein ligase UHRF</fullName>
        <ecNumber evidence="13">2.3.2.27</ecNumber>
    </recommendedName>
    <alternativeName>
        <fullName evidence="13">RING-type E3 ubiquitin transferase UHRF</fullName>
    </alternativeName>
    <alternativeName>
        <fullName evidence="13">Ubiquitin-like PHD and RING finger domain-containing protein</fullName>
    </alternativeName>
    <alternativeName>
        <fullName evidence="13">Ubiquitin-like-containing PHD and RING finger domains protein</fullName>
    </alternativeName>
</protein>
<dbReference type="PROSITE" id="PS50089">
    <property type="entry name" value="ZF_RING_2"/>
    <property type="match status" value="1"/>
</dbReference>
<accession>A0A8C7KFH6</accession>
<keyword evidence="8 13" id="KW-0238">DNA-binding</keyword>
<evidence type="ECO:0000256" key="13">
    <source>
        <dbReference type="RuleBase" id="RU369101"/>
    </source>
</evidence>
<evidence type="ECO:0000256" key="4">
    <source>
        <dbReference type="ARBA" id="ARBA00022723"/>
    </source>
</evidence>
<keyword evidence="4 13" id="KW-0479">Metal-binding</keyword>
<dbReference type="CDD" id="cd17123">
    <property type="entry name" value="Ubl_UHRF2"/>
    <property type="match status" value="1"/>
</dbReference>
<dbReference type="SMART" id="SM00213">
    <property type="entry name" value="UBQ"/>
    <property type="match status" value="1"/>
</dbReference>
<evidence type="ECO:0000256" key="6">
    <source>
        <dbReference type="ARBA" id="ARBA00022786"/>
    </source>
</evidence>
<comment type="domain">
    <text evidence="13">The tudor-like regions specifically recognize and bind histone H3 unmethylated at 'Arg-2' (H3R2me0), while the PHD-type zinc finger specifically recognizes and binds histone H3 trimethylated at 'Lys-9' (H3K9me3).</text>
</comment>
<feature type="domain" description="YDG" evidence="18">
    <location>
        <begin position="384"/>
        <end position="547"/>
    </location>
</feature>
<dbReference type="GO" id="GO:0005634">
    <property type="term" value="C:nucleus"/>
    <property type="evidence" value="ECO:0007669"/>
    <property type="project" value="UniProtKB-SubCell"/>
</dbReference>
<keyword evidence="5 11" id="KW-0863">Zinc-finger</keyword>
<dbReference type="PRINTS" id="PR00348">
    <property type="entry name" value="UBIQUITIN"/>
</dbReference>
<dbReference type="GO" id="GO:0016567">
    <property type="term" value="P:protein ubiquitination"/>
    <property type="evidence" value="ECO:0007669"/>
    <property type="project" value="UniProtKB-UniRule"/>
</dbReference>
<organism evidence="19 20">
    <name type="scientific">Oncorhynchus kisutch</name>
    <name type="common">Coho salmon</name>
    <name type="synonym">Salmo kisutch</name>
    <dbReference type="NCBI Taxonomy" id="8019"/>
    <lineage>
        <taxon>Eukaryota</taxon>
        <taxon>Metazoa</taxon>
        <taxon>Chordata</taxon>
        <taxon>Craniata</taxon>
        <taxon>Vertebrata</taxon>
        <taxon>Euteleostomi</taxon>
        <taxon>Actinopterygii</taxon>
        <taxon>Neopterygii</taxon>
        <taxon>Teleostei</taxon>
        <taxon>Protacanthopterygii</taxon>
        <taxon>Salmoniformes</taxon>
        <taxon>Salmonidae</taxon>
        <taxon>Salmoninae</taxon>
        <taxon>Oncorhynchus</taxon>
    </lineage>
</organism>
<gene>
    <name evidence="19" type="primary">UHRF2</name>
    <name evidence="19" type="synonym">LOC109877838</name>
</gene>
<sequence>MWIQIRTIDGKETRTIEDLSRLTKIEYLRLKIKDIFNVNPQQQRLFYRGKQMEDGHTLYDYNVGLNDIVQLLIRSQAGDAPDTLPPTSSNTTAGATDGESSVISTGPQGLLKRQWHSINELVDCRDISIGAWFEACIDKVARTPKDKEKEDVTYHIKYDDYPENGVVEMCGGNVRPRARTLLRWDQLSLGLVVMVNYNIEIPEERGFWFDAEITVLNEISRTNKEVRVKILLGGPGDVIPDCKLLFLDEIYQIEKTGAPSLSSGPECKHCKADPDSECRFCSCCVCGGKQDAHMQLLCDECNMAFHIYCLNPPLSTIPDDEDWYCPTCKNDTSEVVKAGEKLKASKKKAKMPSAHTESQRDWGKGMACVGRTKECTIVPSNHYGPVPGVPVGTTWKFRVQVSEAGVHRPHVGGIHGRSNDGSYSLVLAGGFEDEVDRGDEFTYTGSGGRDLSGNKRIGEHSFDQTLTHYNRALALNCDAPINDKDGAESRNWRAGKPVRVVRSSKGRRISKYAPEEGNRYDGIYKVVKYWPEIGKCGFLVWRYLLRRDDLEPAPWTPEGLERIQKLGLAVQYPPGYVEAMANKTKKEANARPGCTRKVCKESAEPRAKRLKMEEAFQLTEQQQSLIKEDQPNKKNWDEAMGHLKEGPNFLRKVEQTFMCVCCQELAYQPVTTVCAHNVCKTCLLRSFRAEVYTCPACRHDLGKDYIMVLNKTLQLLLDQFFPGYSKGR</sequence>
<comment type="subcellular location">
    <subcellularLocation>
        <location evidence="12 13">Nucleus</location>
    </subcellularLocation>
</comment>
<reference evidence="19" key="2">
    <citation type="submission" date="2025-09" db="UniProtKB">
        <authorList>
            <consortium name="Ensembl"/>
        </authorList>
    </citation>
    <scope>IDENTIFICATION</scope>
</reference>
<evidence type="ECO:0000313" key="20">
    <source>
        <dbReference type="Proteomes" id="UP000694557"/>
    </source>
</evidence>
<dbReference type="Gene3D" id="3.10.20.90">
    <property type="entry name" value="Phosphatidylinositol 3-kinase Catalytic Subunit, Chain A, domain 1"/>
    <property type="match status" value="1"/>
</dbReference>
<evidence type="ECO:0000259" key="16">
    <source>
        <dbReference type="PROSITE" id="PS50053"/>
    </source>
</evidence>
<dbReference type="Pfam" id="PF00240">
    <property type="entry name" value="ubiquitin"/>
    <property type="match status" value="1"/>
</dbReference>
<keyword evidence="10" id="KW-0131">Cell cycle</keyword>
<dbReference type="SMART" id="SM00184">
    <property type="entry name" value="RING"/>
    <property type="match status" value="2"/>
</dbReference>
<dbReference type="Pfam" id="PF00628">
    <property type="entry name" value="PHD"/>
    <property type="match status" value="1"/>
</dbReference>
<dbReference type="InterPro" id="IPR015947">
    <property type="entry name" value="PUA-like_sf"/>
</dbReference>
<reference evidence="19" key="1">
    <citation type="submission" date="2025-08" db="UniProtKB">
        <authorList>
            <consortium name="Ensembl"/>
        </authorList>
    </citation>
    <scope>IDENTIFICATION</scope>
</reference>
<dbReference type="InterPro" id="IPR047467">
    <property type="entry name" value="PHD_UHRF2"/>
</dbReference>
<comment type="function">
    <text evidence="13">Multi domain E3 ubiquitin ligase that also plays a role in DNA methylation and histone modifications.</text>
</comment>
<feature type="domain" description="PHD-type" evidence="15">
    <location>
        <begin position="278"/>
        <end position="331"/>
    </location>
</feature>
<dbReference type="Ensembl" id="ENSOKIT00005108120.1">
    <property type="protein sequence ID" value="ENSOKIP00005100872.1"/>
    <property type="gene ID" value="ENSOKIG00005044331.1"/>
</dbReference>
<dbReference type="Pfam" id="PF12148">
    <property type="entry name" value="TTD"/>
    <property type="match status" value="1"/>
</dbReference>
<evidence type="ECO:0000256" key="14">
    <source>
        <dbReference type="SAM" id="MobiDB-lite"/>
    </source>
</evidence>
<evidence type="ECO:0000256" key="3">
    <source>
        <dbReference type="ARBA" id="ARBA00022679"/>
    </source>
</evidence>
<dbReference type="PROSITE" id="PS51015">
    <property type="entry name" value="YDG"/>
    <property type="match status" value="1"/>
</dbReference>
<evidence type="ECO:0000256" key="9">
    <source>
        <dbReference type="ARBA" id="ARBA00023242"/>
    </source>
</evidence>
<dbReference type="SUPFAM" id="SSF57903">
    <property type="entry name" value="FYVE/PHD zinc finger"/>
    <property type="match status" value="1"/>
</dbReference>
<evidence type="ECO:0000256" key="8">
    <source>
        <dbReference type="ARBA" id="ARBA00023125"/>
    </source>
</evidence>
<dbReference type="InterPro" id="IPR019787">
    <property type="entry name" value="Znf_PHD-finger"/>
</dbReference>
<feature type="region of interest" description="Disordered" evidence="14">
    <location>
        <begin position="79"/>
        <end position="103"/>
    </location>
</feature>
<dbReference type="InterPro" id="IPR001965">
    <property type="entry name" value="Znf_PHD"/>
</dbReference>
<dbReference type="FunFam" id="3.30.40.10:FF:000066">
    <property type="entry name" value="E3 ubiquitin-protein ligase UHRF2 isoform X1"/>
    <property type="match status" value="1"/>
</dbReference>
<evidence type="ECO:0000256" key="1">
    <source>
        <dbReference type="ARBA" id="ARBA00000900"/>
    </source>
</evidence>
<dbReference type="InterPro" id="IPR036987">
    <property type="entry name" value="SRA-YDG_sf"/>
</dbReference>
<feature type="compositionally biased region" description="Polar residues" evidence="14">
    <location>
        <begin position="85"/>
        <end position="103"/>
    </location>
</feature>
<dbReference type="GO" id="GO:0044027">
    <property type="term" value="P:negative regulation of gene expression via chromosomal CpG island methylation"/>
    <property type="evidence" value="ECO:0007669"/>
    <property type="project" value="TreeGrafter"/>
</dbReference>
<dbReference type="InterPro" id="IPR029071">
    <property type="entry name" value="Ubiquitin-like_domsf"/>
</dbReference>
<evidence type="ECO:0000256" key="12">
    <source>
        <dbReference type="PROSITE-ProRule" id="PRU00358"/>
    </source>
</evidence>
<dbReference type="UniPathway" id="UPA00143"/>
<dbReference type="EC" id="2.3.2.27" evidence="13"/>
<proteinExistence type="predicted"/>
<dbReference type="InterPro" id="IPR003105">
    <property type="entry name" value="SRA_YDG"/>
</dbReference>
<dbReference type="InterPro" id="IPR021991">
    <property type="entry name" value="TTD_dom"/>
</dbReference>
<keyword evidence="7 13" id="KW-0862">Zinc</keyword>
<dbReference type="InterPro" id="IPR011011">
    <property type="entry name" value="Znf_FYVE_PHD"/>
</dbReference>
<dbReference type="InterPro" id="IPR045134">
    <property type="entry name" value="UHRF1/2-like"/>
</dbReference>
<name>A0A8C7KFH6_ONCKI</name>
<evidence type="ECO:0000256" key="2">
    <source>
        <dbReference type="ARBA" id="ARBA00004906"/>
    </source>
</evidence>
<dbReference type="SUPFAM" id="SSF88697">
    <property type="entry name" value="PUA domain-like"/>
    <property type="match status" value="1"/>
</dbReference>
<dbReference type="Gene3D" id="3.30.40.10">
    <property type="entry name" value="Zinc/RING finger domain, C3HC4 (zinc finger)"/>
    <property type="match status" value="1"/>
</dbReference>
<dbReference type="InterPro" id="IPR017907">
    <property type="entry name" value="Znf_RING_CS"/>
</dbReference>
<dbReference type="PANTHER" id="PTHR14140">
    <property type="entry name" value="E3 UBIQUITIN-PROTEIN LIGASE UHRF-RELATED"/>
    <property type="match status" value="1"/>
</dbReference>
<dbReference type="AlphaFoldDB" id="A0A8C7KFH6"/>
<dbReference type="Proteomes" id="UP000694557">
    <property type="component" value="Unassembled WGS sequence"/>
</dbReference>
<dbReference type="InterPro" id="IPR013083">
    <property type="entry name" value="Znf_RING/FYVE/PHD"/>
</dbReference>
<evidence type="ECO:0000256" key="5">
    <source>
        <dbReference type="ARBA" id="ARBA00022771"/>
    </source>
</evidence>
<evidence type="ECO:0000259" key="15">
    <source>
        <dbReference type="PROSITE" id="PS50016"/>
    </source>
</evidence>
<dbReference type="PROSITE" id="PS50016">
    <property type="entry name" value="ZF_PHD_2"/>
    <property type="match status" value="1"/>
</dbReference>
<comment type="catalytic activity">
    <reaction evidence="1 13">
        <text>S-ubiquitinyl-[E2 ubiquitin-conjugating enzyme]-L-cysteine + [acceptor protein]-L-lysine = [E2 ubiquitin-conjugating enzyme]-L-cysteine + N(6)-ubiquitinyl-[acceptor protein]-L-lysine.</text>
        <dbReference type="EC" id="2.3.2.27"/>
    </reaction>
</comment>
<dbReference type="SUPFAM" id="SSF57850">
    <property type="entry name" value="RING/U-box"/>
    <property type="match status" value="1"/>
</dbReference>
<dbReference type="PROSITE" id="PS00518">
    <property type="entry name" value="ZF_RING_1"/>
    <property type="match status" value="1"/>
</dbReference>
<dbReference type="Gene3D" id="2.30.30.140">
    <property type="match status" value="1"/>
</dbReference>
<dbReference type="CDD" id="cd15617">
    <property type="entry name" value="PHD_UHRF2"/>
    <property type="match status" value="1"/>
</dbReference>
<comment type="domain">
    <text evidence="13">The YDG domain mediates the interaction with histone H3.</text>
</comment>
<dbReference type="FunFam" id="2.30.280.10:FF:000001">
    <property type="entry name" value="E3 ubiquitin-protein ligase UHRF1 isoform 1"/>
    <property type="match status" value="1"/>
</dbReference>
<dbReference type="SUPFAM" id="SSF54236">
    <property type="entry name" value="Ubiquitin-like"/>
    <property type="match status" value="1"/>
</dbReference>
<evidence type="ECO:0000259" key="17">
    <source>
        <dbReference type="PROSITE" id="PS50089"/>
    </source>
</evidence>
<keyword evidence="20" id="KW-1185">Reference proteome</keyword>
<keyword evidence="6 13" id="KW-0833">Ubl conjugation pathway</keyword>
<dbReference type="GO" id="GO:0008270">
    <property type="term" value="F:zinc ion binding"/>
    <property type="evidence" value="ECO:0007669"/>
    <property type="project" value="UniProtKB-KW"/>
</dbReference>
<dbReference type="Gene3D" id="2.30.30.1150">
    <property type="match status" value="1"/>
</dbReference>
<evidence type="ECO:0000259" key="18">
    <source>
        <dbReference type="PROSITE" id="PS51015"/>
    </source>
</evidence>
<dbReference type="GeneTree" id="ENSGT00390000008296"/>
<keyword evidence="9 12" id="KW-0539">Nucleus</keyword>
<comment type="pathway">
    <text evidence="2 13">Protein modification; protein ubiquitination.</text>
</comment>
<feature type="domain" description="RING-type" evidence="17">
    <location>
        <begin position="659"/>
        <end position="698"/>
    </location>
</feature>
<evidence type="ECO:0000256" key="10">
    <source>
        <dbReference type="ARBA" id="ARBA00023306"/>
    </source>
</evidence>
<dbReference type="SMART" id="SM00466">
    <property type="entry name" value="SRA"/>
    <property type="match status" value="1"/>
</dbReference>
<dbReference type="GO" id="GO:0003677">
    <property type="term" value="F:DNA binding"/>
    <property type="evidence" value="ECO:0007669"/>
    <property type="project" value="UniProtKB-KW"/>
</dbReference>
<dbReference type="CDD" id="cd20458">
    <property type="entry name" value="Tudor_UHRF2_rpt2"/>
    <property type="match status" value="1"/>
</dbReference>
<evidence type="ECO:0000313" key="19">
    <source>
        <dbReference type="Ensembl" id="ENSOKIP00005100872.1"/>
    </source>
</evidence>
<dbReference type="InterPro" id="IPR001841">
    <property type="entry name" value="Znf_RING"/>
</dbReference>